<feature type="domain" description="Response regulatory" evidence="8">
    <location>
        <begin position="1"/>
        <end position="113"/>
    </location>
</feature>
<reference evidence="9 10" key="1">
    <citation type="submission" date="2015-08" db="EMBL/GenBank/DDBJ databases">
        <authorList>
            <person name="Babu N.S."/>
            <person name="Beckwith C.J."/>
            <person name="Beseler K.G."/>
            <person name="Brison A."/>
            <person name="Carone J.V."/>
            <person name="Caskin T.P."/>
            <person name="Diamond M."/>
            <person name="Durham M.E."/>
            <person name="Foxe J.M."/>
            <person name="Go M."/>
            <person name="Henderson B.A."/>
            <person name="Jones I.B."/>
            <person name="McGettigan J.A."/>
            <person name="Micheletti S.J."/>
            <person name="Nasrallah M.E."/>
            <person name="Ortiz D."/>
            <person name="Piller C.R."/>
            <person name="Privatt S.R."/>
            <person name="Schneider S.L."/>
            <person name="Sharp S."/>
            <person name="Smith T.C."/>
            <person name="Stanton J.D."/>
            <person name="Ullery H.E."/>
            <person name="Wilson R.J."/>
            <person name="Serrano M.G."/>
            <person name="Buck G."/>
            <person name="Lee V."/>
            <person name="Wang Y."/>
            <person name="Carvalho R."/>
            <person name="Voegtly L."/>
            <person name="Shi R."/>
            <person name="Duckworth R."/>
            <person name="Johnson A."/>
            <person name="Loviza R."/>
            <person name="Walstead R."/>
            <person name="Shah Z."/>
            <person name="Kiflezghi M."/>
            <person name="Wade K."/>
            <person name="Ball S.L."/>
            <person name="Bradley K.W."/>
            <person name="Asai D.J."/>
            <person name="Bowman C.A."/>
            <person name="Russell D.A."/>
            <person name="Pope W.H."/>
            <person name="Jacobs-Sera D."/>
            <person name="Hendrix R.W."/>
            <person name="Hatfull G.F."/>
        </authorList>
    </citation>
    <scope>NUCLEOTIDE SEQUENCE [LARGE SCALE GENOMIC DNA]</scope>
    <source>
        <strain evidence="9 10">DSM 27648</strain>
    </source>
</reference>
<dbReference type="PROSITE" id="PS00675">
    <property type="entry name" value="SIGMA54_INTERACT_1"/>
    <property type="match status" value="1"/>
</dbReference>
<dbReference type="Pfam" id="PF02954">
    <property type="entry name" value="HTH_8"/>
    <property type="match status" value="1"/>
</dbReference>
<evidence type="ECO:0000256" key="3">
    <source>
        <dbReference type="ARBA" id="ARBA00023015"/>
    </source>
</evidence>
<organism evidence="9 10">
    <name type="scientific">Labilithrix luteola</name>
    <dbReference type="NCBI Taxonomy" id="1391654"/>
    <lineage>
        <taxon>Bacteria</taxon>
        <taxon>Pseudomonadati</taxon>
        <taxon>Myxococcota</taxon>
        <taxon>Polyangia</taxon>
        <taxon>Polyangiales</taxon>
        <taxon>Labilitrichaceae</taxon>
        <taxon>Labilithrix</taxon>
    </lineage>
</organism>
<keyword evidence="6" id="KW-0597">Phosphoprotein</keyword>
<keyword evidence="1" id="KW-0547">Nucleotide-binding</keyword>
<feature type="modified residue" description="4-aspartylphosphate" evidence="6">
    <location>
        <position position="48"/>
    </location>
</feature>
<dbReference type="Pfam" id="PF00072">
    <property type="entry name" value="Response_reg"/>
    <property type="match status" value="1"/>
</dbReference>
<dbReference type="Pfam" id="PF25601">
    <property type="entry name" value="AAA_lid_14"/>
    <property type="match status" value="1"/>
</dbReference>
<dbReference type="Proteomes" id="UP000064967">
    <property type="component" value="Chromosome"/>
</dbReference>
<dbReference type="GO" id="GO:0000160">
    <property type="term" value="P:phosphorelay signal transduction system"/>
    <property type="evidence" value="ECO:0007669"/>
    <property type="project" value="InterPro"/>
</dbReference>
<keyword evidence="5" id="KW-0804">Transcription</keyword>
<evidence type="ECO:0000313" key="10">
    <source>
        <dbReference type="Proteomes" id="UP000064967"/>
    </source>
</evidence>
<dbReference type="InterPro" id="IPR027417">
    <property type="entry name" value="P-loop_NTPase"/>
</dbReference>
<dbReference type="Gene3D" id="3.40.50.2300">
    <property type="match status" value="1"/>
</dbReference>
<dbReference type="SMART" id="SM00448">
    <property type="entry name" value="REC"/>
    <property type="match status" value="1"/>
</dbReference>
<evidence type="ECO:0000259" key="7">
    <source>
        <dbReference type="PROSITE" id="PS50045"/>
    </source>
</evidence>
<dbReference type="PROSITE" id="PS00688">
    <property type="entry name" value="SIGMA54_INTERACT_3"/>
    <property type="match status" value="1"/>
</dbReference>
<keyword evidence="4" id="KW-0238">DNA-binding</keyword>
<dbReference type="InterPro" id="IPR058031">
    <property type="entry name" value="AAA_lid_NorR"/>
</dbReference>
<dbReference type="PROSITE" id="PS00676">
    <property type="entry name" value="SIGMA54_INTERACT_2"/>
    <property type="match status" value="1"/>
</dbReference>
<dbReference type="STRING" id="1391654.AKJ09_05244"/>
<dbReference type="Pfam" id="PF00158">
    <property type="entry name" value="Sigma54_activat"/>
    <property type="match status" value="1"/>
</dbReference>
<dbReference type="GO" id="GO:0005524">
    <property type="term" value="F:ATP binding"/>
    <property type="evidence" value="ECO:0007669"/>
    <property type="project" value="UniProtKB-KW"/>
</dbReference>
<dbReference type="InterPro" id="IPR025943">
    <property type="entry name" value="Sigma_54_int_dom_ATP-bd_2"/>
</dbReference>
<dbReference type="InterPro" id="IPR011006">
    <property type="entry name" value="CheY-like_superfamily"/>
</dbReference>
<evidence type="ECO:0000256" key="1">
    <source>
        <dbReference type="ARBA" id="ARBA00022741"/>
    </source>
</evidence>
<gene>
    <name evidence="9" type="ORF">AKJ09_05244</name>
</gene>
<sequence length="455" mass="50349">MVVEDDGELRYGLSSALREAHFDVLEAASCTEAVNVFCASLPDAAVIDLRLPDGDAVDLLPRLRSVDDSVPIFIMTGHGTIDVAVRAVKEGAEDFLTKPFEMRSLVEIVGRAVERRRGRQASKLSRFAILPFEPRSAAMRLLEDEVERLRDSDCSVLLLGETGTGKSALARRIHALGARSKGPFVDVNCAGLNREFVESELFGHEKGAFTGAHVSKQGLLDAAHGGTLFLDEIGDIDLQVQPKVLKVVEEKRFRRMGDVKERSADVRLLAATHHDLLAATSRRAFRADLYYRISTVTLTVPPLRDRREDIVPFSLHLLSTLGAGDISLSTGAEVRLLSHPWPGNVRELKNVLERSLLLRTGNVIRASDVRFDQHAESAAAIPTTESTRTSSQTLQDVEREHIQRALEAERGRVEAAARRLGIPRSTLYQKVKTYGIQVTRIRMTVPRRLGERDSD</sequence>
<keyword evidence="2" id="KW-0067">ATP-binding</keyword>
<keyword evidence="3" id="KW-0805">Transcription regulation</keyword>
<dbReference type="GO" id="GO:0043565">
    <property type="term" value="F:sequence-specific DNA binding"/>
    <property type="evidence" value="ECO:0007669"/>
    <property type="project" value="InterPro"/>
</dbReference>
<dbReference type="GO" id="GO:0006355">
    <property type="term" value="P:regulation of DNA-templated transcription"/>
    <property type="evidence" value="ECO:0007669"/>
    <property type="project" value="InterPro"/>
</dbReference>
<dbReference type="PROSITE" id="PS50110">
    <property type="entry name" value="RESPONSE_REGULATORY"/>
    <property type="match status" value="1"/>
</dbReference>
<dbReference type="EMBL" id="CP012333">
    <property type="protein sequence ID" value="AKU98580.1"/>
    <property type="molecule type" value="Genomic_DNA"/>
</dbReference>
<dbReference type="Gene3D" id="1.10.8.60">
    <property type="match status" value="1"/>
</dbReference>
<dbReference type="PROSITE" id="PS50045">
    <property type="entry name" value="SIGMA54_INTERACT_4"/>
    <property type="match status" value="1"/>
</dbReference>
<feature type="domain" description="Sigma-54 factor interaction" evidence="7">
    <location>
        <begin position="132"/>
        <end position="357"/>
    </location>
</feature>
<dbReference type="InterPro" id="IPR025662">
    <property type="entry name" value="Sigma_54_int_dom_ATP-bd_1"/>
</dbReference>
<evidence type="ECO:0000256" key="2">
    <source>
        <dbReference type="ARBA" id="ARBA00022840"/>
    </source>
</evidence>
<dbReference type="SUPFAM" id="SSF52540">
    <property type="entry name" value="P-loop containing nucleoside triphosphate hydrolases"/>
    <property type="match status" value="1"/>
</dbReference>
<dbReference type="SUPFAM" id="SSF46689">
    <property type="entry name" value="Homeodomain-like"/>
    <property type="match status" value="1"/>
</dbReference>
<evidence type="ECO:0000259" key="8">
    <source>
        <dbReference type="PROSITE" id="PS50110"/>
    </source>
</evidence>
<dbReference type="PRINTS" id="PR01590">
    <property type="entry name" value="HTHFIS"/>
</dbReference>
<dbReference type="InterPro" id="IPR001789">
    <property type="entry name" value="Sig_transdc_resp-reg_receiver"/>
</dbReference>
<protein>
    <submittedName>
        <fullName evidence="9">Response regulator of zinc sigma-54-dependent two-component system</fullName>
    </submittedName>
</protein>
<dbReference type="FunFam" id="3.40.50.300:FF:000006">
    <property type="entry name" value="DNA-binding transcriptional regulator NtrC"/>
    <property type="match status" value="1"/>
</dbReference>
<name>A0A0K1PYH3_9BACT</name>
<dbReference type="KEGG" id="llu:AKJ09_05244"/>
<dbReference type="PANTHER" id="PTHR32071">
    <property type="entry name" value="TRANSCRIPTIONAL REGULATORY PROTEIN"/>
    <property type="match status" value="1"/>
</dbReference>
<dbReference type="InterPro" id="IPR009057">
    <property type="entry name" value="Homeodomain-like_sf"/>
</dbReference>
<dbReference type="CDD" id="cd00009">
    <property type="entry name" value="AAA"/>
    <property type="match status" value="1"/>
</dbReference>
<evidence type="ECO:0000256" key="4">
    <source>
        <dbReference type="ARBA" id="ARBA00023125"/>
    </source>
</evidence>
<evidence type="ECO:0000256" key="6">
    <source>
        <dbReference type="PROSITE-ProRule" id="PRU00169"/>
    </source>
</evidence>
<dbReference type="InterPro" id="IPR002197">
    <property type="entry name" value="HTH_Fis"/>
</dbReference>
<evidence type="ECO:0000256" key="5">
    <source>
        <dbReference type="ARBA" id="ARBA00023163"/>
    </source>
</evidence>
<dbReference type="InterPro" id="IPR002078">
    <property type="entry name" value="Sigma_54_int"/>
</dbReference>
<dbReference type="Gene3D" id="1.10.10.60">
    <property type="entry name" value="Homeodomain-like"/>
    <property type="match status" value="1"/>
</dbReference>
<evidence type="ECO:0000313" key="9">
    <source>
        <dbReference type="EMBL" id="AKU98580.1"/>
    </source>
</evidence>
<accession>A0A0K1PYH3</accession>
<dbReference type="InterPro" id="IPR003593">
    <property type="entry name" value="AAA+_ATPase"/>
</dbReference>
<dbReference type="InterPro" id="IPR025944">
    <property type="entry name" value="Sigma_54_int_dom_CS"/>
</dbReference>
<keyword evidence="10" id="KW-1185">Reference proteome</keyword>
<dbReference type="SMART" id="SM00382">
    <property type="entry name" value="AAA"/>
    <property type="match status" value="1"/>
</dbReference>
<dbReference type="AlphaFoldDB" id="A0A0K1PYH3"/>
<dbReference type="Gene3D" id="3.40.50.300">
    <property type="entry name" value="P-loop containing nucleotide triphosphate hydrolases"/>
    <property type="match status" value="1"/>
</dbReference>
<dbReference type="SUPFAM" id="SSF52172">
    <property type="entry name" value="CheY-like"/>
    <property type="match status" value="1"/>
</dbReference>
<proteinExistence type="predicted"/>
<dbReference type="PANTHER" id="PTHR32071:SF113">
    <property type="entry name" value="ALGINATE BIOSYNTHESIS TRANSCRIPTIONAL REGULATORY PROTEIN ALGB"/>
    <property type="match status" value="1"/>
</dbReference>